<accession>A0A6A9UZY1</accession>
<dbReference type="EMBL" id="WPCU01000003">
    <property type="protein sequence ID" value="MVA74629.1"/>
    <property type="molecule type" value="Genomic_DNA"/>
</dbReference>
<sequence length="648" mass="68452">MTTPPNRPRRAQTCLVAVTATALTATIALSAPVVADAETGSTRTTVVEEALSTSAVSTRSAGAARTWTYRDSSTKPFTTLGVSWAADATADPTVEFRTRTDGRWTAWSTAAETAATPAEAERSGTDPVYVGESDGVEVRLTTSSGEQVVDPTVTLIDPGSAPTPAPAATMSTRASAGAYKPPRPALITRAQWGADESWRCGTNRLTSTVQAAIVHHTAGVNSYTKAESAGIVRGIYAYHTKTLGWCDVGYNVLVDKYGQIFEGRAGGLDKPVLGAHATSWNTDTVGVSFMGNYETAAAPAVMLEAGAQVIAYKFGIYGRDPKSRVTLAGKTIYRISGHGDVMQTACPGVNVRSKLSWMRDRVATLMKTPTTTSPAPATPATTAIGQRWQSLGGGSSYLGWPIDVEKKIGDGTWREFRAYDMFDSPRTDPFWTTGSIRTRYRALGTATGVLGFPTSDQRSGWPVSGASGNTFEKGAIVSSKTGGTRAITGAFWTTYSADSGLRSRISVPWSEAKVSGFGTLSQTFKYGRLFENKGIKVMEGQIYAHWSKQSTSTKLALGQPSANAVSVTSSTGTKATLQTLTKSTYVVSGGKVKVVKGGVLTAWKGFGGEKGKLGLPTGDQTTVSGGVKQNFEKGSISVVNGETIIRYR</sequence>
<reference evidence="5 6" key="1">
    <citation type="submission" date="2019-12" db="EMBL/GenBank/DDBJ databases">
        <title>Auraticoccus cholistani sp. nov., an actinomycete isolated from soil of Cholistan desert.</title>
        <authorList>
            <person name="Cheema M.T."/>
        </authorList>
    </citation>
    <scope>NUCLEOTIDE SEQUENCE [LARGE SCALE GENOMIC DNA]</scope>
    <source>
        <strain evidence="5 6">F435</strain>
    </source>
</reference>
<dbReference type="SUPFAM" id="SSF55846">
    <property type="entry name" value="N-acetylmuramoyl-L-alanine amidase-like"/>
    <property type="match status" value="1"/>
</dbReference>
<dbReference type="Pfam" id="PF01510">
    <property type="entry name" value="Amidase_2"/>
    <property type="match status" value="1"/>
</dbReference>
<organism evidence="5 6">
    <name type="scientific">Auraticoccus cholistanensis</name>
    <dbReference type="NCBI Taxonomy" id="2656650"/>
    <lineage>
        <taxon>Bacteria</taxon>
        <taxon>Bacillati</taxon>
        <taxon>Actinomycetota</taxon>
        <taxon>Actinomycetes</taxon>
        <taxon>Propionibacteriales</taxon>
        <taxon>Propionibacteriaceae</taxon>
        <taxon>Auraticoccus</taxon>
    </lineage>
</organism>
<feature type="domain" description="Peptidoglycan recognition protein family" evidence="4">
    <location>
        <begin position="184"/>
        <end position="332"/>
    </location>
</feature>
<evidence type="ECO:0000313" key="6">
    <source>
        <dbReference type="Proteomes" id="UP000435304"/>
    </source>
</evidence>
<evidence type="ECO:0000259" key="3">
    <source>
        <dbReference type="SMART" id="SM00644"/>
    </source>
</evidence>
<dbReference type="Proteomes" id="UP000435304">
    <property type="component" value="Unassembled WGS sequence"/>
</dbReference>
<feature type="domain" description="N-acetylmuramoyl-L-alanine amidase" evidence="3">
    <location>
        <begin position="197"/>
        <end position="348"/>
    </location>
</feature>
<dbReference type="InterPro" id="IPR013207">
    <property type="entry name" value="LGFP"/>
</dbReference>
<evidence type="ECO:0000259" key="4">
    <source>
        <dbReference type="SMART" id="SM00701"/>
    </source>
</evidence>
<feature type="chain" id="PRO_5039212353" description="Peptidoglycan recognition protein family domain-containing protein" evidence="2">
    <location>
        <begin position="31"/>
        <end position="648"/>
    </location>
</feature>
<dbReference type="SMART" id="SM00644">
    <property type="entry name" value="Ami_2"/>
    <property type="match status" value="1"/>
</dbReference>
<dbReference type="CDD" id="cd06583">
    <property type="entry name" value="PGRP"/>
    <property type="match status" value="1"/>
</dbReference>
<dbReference type="InterPro" id="IPR036505">
    <property type="entry name" value="Amidase/PGRP_sf"/>
</dbReference>
<dbReference type="GO" id="GO:0008745">
    <property type="term" value="F:N-acetylmuramoyl-L-alanine amidase activity"/>
    <property type="evidence" value="ECO:0007669"/>
    <property type="project" value="InterPro"/>
</dbReference>
<keyword evidence="6" id="KW-1185">Reference proteome</keyword>
<name>A0A6A9UZY1_9ACTN</name>
<dbReference type="SMART" id="SM00701">
    <property type="entry name" value="PGRP"/>
    <property type="match status" value="1"/>
</dbReference>
<evidence type="ECO:0000313" key="5">
    <source>
        <dbReference type="EMBL" id="MVA74629.1"/>
    </source>
</evidence>
<dbReference type="InterPro" id="IPR002502">
    <property type="entry name" value="Amidase_domain"/>
</dbReference>
<dbReference type="InterPro" id="IPR006619">
    <property type="entry name" value="PGRP_domain_met/bac"/>
</dbReference>
<dbReference type="GO" id="GO:0008270">
    <property type="term" value="F:zinc ion binding"/>
    <property type="evidence" value="ECO:0007669"/>
    <property type="project" value="InterPro"/>
</dbReference>
<dbReference type="GO" id="GO:0009253">
    <property type="term" value="P:peptidoglycan catabolic process"/>
    <property type="evidence" value="ECO:0007669"/>
    <property type="project" value="InterPro"/>
</dbReference>
<proteinExistence type="inferred from homology"/>
<dbReference type="InterPro" id="IPR015510">
    <property type="entry name" value="PGRP"/>
</dbReference>
<feature type="signal peptide" evidence="2">
    <location>
        <begin position="1"/>
        <end position="30"/>
    </location>
</feature>
<comment type="similarity">
    <text evidence="1">Belongs to the N-acetylmuramoyl-L-alanine amidase 2 family.</text>
</comment>
<evidence type="ECO:0000256" key="1">
    <source>
        <dbReference type="ARBA" id="ARBA00007553"/>
    </source>
</evidence>
<protein>
    <recommendedName>
        <fullName evidence="7">Peptidoglycan recognition protein family domain-containing protein</fullName>
    </recommendedName>
</protein>
<gene>
    <name evidence="5" type="ORF">GC722_01045</name>
</gene>
<keyword evidence="2" id="KW-0732">Signal</keyword>
<dbReference type="AlphaFoldDB" id="A0A6A9UZY1"/>
<comment type="caution">
    <text evidence="5">The sequence shown here is derived from an EMBL/GenBank/DDBJ whole genome shotgun (WGS) entry which is preliminary data.</text>
</comment>
<dbReference type="PANTHER" id="PTHR11022:SF41">
    <property type="entry name" value="PEPTIDOGLYCAN-RECOGNITION PROTEIN LC-RELATED"/>
    <property type="match status" value="1"/>
</dbReference>
<evidence type="ECO:0008006" key="7">
    <source>
        <dbReference type="Google" id="ProtNLM"/>
    </source>
</evidence>
<dbReference type="RefSeq" id="WP_156607211.1">
    <property type="nucleotide sequence ID" value="NZ_WPCU01000003.1"/>
</dbReference>
<dbReference type="Pfam" id="PF08310">
    <property type="entry name" value="LGFP"/>
    <property type="match status" value="2"/>
</dbReference>
<dbReference type="PANTHER" id="PTHR11022">
    <property type="entry name" value="PEPTIDOGLYCAN RECOGNITION PROTEIN"/>
    <property type="match status" value="1"/>
</dbReference>
<evidence type="ECO:0000256" key="2">
    <source>
        <dbReference type="SAM" id="SignalP"/>
    </source>
</evidence>
<dbReference type="Gene3D" id="3.40.80.10">
    <property type="entry name" value="Peptidoglycan recognition protein-like"/>
    <property type="match status" value="1"/>
</dbReference>